<gene>
    <name evidence="2" type="ORF">CDL10_07305</name>
</gene>
<comment type="caution">
    <text evidence="2">The sequence shown here is derived from an EMBL/GenBank/DDBJ whole genome shotgun (WGS) entry which is preliminary data.</text>
</comment>
<evidence type="ECO:0000313" key="3">
    <source>
        <dbReference type="Proteomes" id="UP000231960"/>
    </source>
</evidence>
<dbReference type="AlphaFoldDB" id="A0A2M9R6G6"/>
<proteinExistence type="predicted"/>
<sequence length="234" mass="27823">MKHLIFFILFLITLPLLAQENGEEPLSNSETELNELIINILPKKTKEIRIGKDVESTFWHFLPKGVEFITAYQFKKRDRNKRIFKISFPVSHNPIVKNPTNSIVSFRLNIYTSNRELIYTNTFLDVESTNDFVDFVFDKEFLIPQDQLYFGLECINDDSEFFYSNVFIKMNRFHKGDAFYKLNYLNDDNWYDSDKILNNERFKHLYEGSSRNTGCLLCPKYKNVIPILFVYLEN</sequence>
<dbReference type="OrthoDB" id="9787280at2"/>
<dbReference type="Proteomes" id="UP000231960">
    <property type="component" value="Unassembled WGS sequence"/>
</dbReference>
<accession>A0A2M9R6G6</accession>
<reference evidence="2 3" key="1">
    <citation type="submission" date="2017-06" db="EMBL/GenBank/DDBJ databases">
        <title>Description of Avrilella dinanensis gen. nov. sp. nov.</title>
        <authorList>
            <person name="Leyer C."/>
            <person name="Sassi M."/>
            <person name="Minet J."/>
            <person name="Kayal S."/>
            <person name="Cattoir V."/>
        </authorList>
    </citation>
    <scope>NUCLEOTIDE SEQUENCE [LARGE SCALE GENOMIC DNA]</scope>
    <source>
        <strain evidence="2 3">UR159</strain>
    </source>
</reference>
<name>A0A2M9R6G6_9FLAO</name>
<evidence type="ECO:0000256" key="1">
    <source>
        <dbReference type="SAM" id="SignalP"/>
    </source>
</evidence>
<protein>
    <submittedName>
        <fullName evidence="2">Uncharacterized protein</fullName>
    </submittedName>
</protein>
<dbReference type="RefSeq" id="WP_100677925.1">
    <property type="nucleotide sequence ID" value="NZ_NIPO01000001.1"/>
</dbReference>
<evidence type="ECO:0000313" key="2">
    <source>
        <dbReference type="EMBL" id="PJR04365.1"/>
    </source>
</evidence>
<keyword evidence="3" id="KW-1185">Reference proteome</keyword>
<feature type="chain" id="PRO_5014741247" evidence="1">
    <location>
        <begin position="19"/>
        <end position="234"/>
    </location>
</feature>
<organism evidence="2 3">
    <name type="scientific">Avrilella dinanensis</name>
    <dbReference type="NCBI Taxonomy" id="2008672"/>
    <lineage>
        <taxon>Bacteria</taxon>
        <taxon>Pseudomonadati</taxon>
        <taxon>Bacteroidota</taxon>
        <taxon>Flavobacteriia</taxon>
        <taxon>Flavobacteriales</taxon>
        <taxon>Flavobacteriaceae</taxon>
        <taxon>Avrilella</taxon>
    </lineage>
</organism>
<feature type="signal peptide" evidence="1">
    <location>
        <begin position="1"/>
        <end position="18"/>
    </location>
</feature>
<dbReference type="EMBL" id="NIPO01000001">
    <property type="protein sequence ID" value="PJR04365.1"/>
    <property type="molecule type" value="Genomic_DNA"/>
</dbReference>
<keyword evidence="1" id="KW-0732">Signal</keyword>